<feature type="transmembrane region" description="Helical" evidence="7">
    <location>
        <begin position="20"/>
        <end position="40"/>
    </location>
</feature>
<feature type="transmembrane region" description="Helical" evidence="7">
    <location>
        <begin position="485"/>
        <end position="506"/>
    </location>
</feature>
<dbReference type="RefSeq" id="WP_160363032.1">
    <property type="nucleotide sequence ID" value="NZ_JACEIB010000026.1"/>
</dbReference>
<dbReference type="GO" id="GO:0005886">
    <property type="term" value="C:plasma membrane"/>
    <property type="evidence" value="ECO:0007669"/>
    <property type="project" value="UniProtKB-SubCell"/>
</dbReference>
<dbReference type="InterPro" id="IPR003856">
    <property type="entry name" value="LPS_length_determ_N"/>
</dbReference>
<accession>A0A838L8R3</accession>
<dbReference type="PANTHER" id="PTHR32309:SF31">
    <property type="entry name" value="CAPSULAR EXOPOLYSACCHARIDE FAMILY"/>
    <property type="match status" value="1"/>
</dbReference>
<dbReference type="InterPro" id="IPR014345">
    <property type="entry name" value="XrtA_polysacc_chain"/>
</dbReference>
<dbReference type="InterPro" id="IPR050445">
    <property type="entry name" value="Bact_polysacc_biosynth/exp"/>
</dbReference>
<evidence type="ECO:0000256" key="6">
    <source>
        <dbReference type="SAM" id="Coils"/>
    </source>
</evidence>
<sequence>MQAILDEIRVGIHAVWRRRWLALAVAWAIALVGWLAVSLIPNTYQSVARVYITPQSILPQAVGISANDQQQDIDSFRQTLTSAENLTGVIQSTPALARQARTPRDLATQVSRLADAVSIKSTQDNLFDVSVALSGGGYSDSQNAHLAQTVTQKLLDAFYTSYSAGNADEAQRSLKFLDAQLAQRGAQLQDAENKQQAFEAKYMGMLPGTGSIADRMQTAQGQLQDVETQLASAQAALAAVNGQMAGTPATIPGVAVPGTVGGPRQQLAQLQGQLAADQAQGWTDQHPDVISLKKQIARISGAAAADTGGGAGSQPNPAYLSLRSMQADKQATYAALSTRRAQLQSDLATFAAKQAGAPEITAEQAKLSRDHDVLQQQYDKLLQDREGIKLRADAQNQDGSVQFRVIAPPSFSKVPAKPMRPLLLTGVLLLALLGGAAVAFLKHKMQSSYSTPTALAAASGLPVLGAVSFVHSAKQKAEAAQQFKWFAGAGGALVGAFVLLLAVEFVQRGLMA</sequence>
<keyword evidence="2" id="KW-1003">Cell membrane</keyword>
<evidence type="ECO:0000256" key="1">
    <source>
        <dbReference type="ARBA" id="ARBA00004651"/>
    </source>
</evidence>
<dbReference type="Pfam" id="PF02706">
    <property type="entry name" value="Wzz"/>
    <property type="match status" value="1"/>
</dbReference>
<organism evidence="9 10">
    <name type="scientific">Sphingomonas chungangi</name>
    <dbReference type="NCBI Taxonomy" id="2683589"/>
    <lineage>
        <taxon>Bacteria</taxon>
        <taxon>Pseudomonadati</taxon>
        <taxon>Pseudomonadota</taxon>
        <taxon>Alphaproteobacteria</taxon>
        <taxon>Sphingomonadales</taxon>
        <taxon>Sphingomonadaceae</taxon>
        <taxon>Sphingomonas</taxon>
    </lineage>
</organism>
<protein>
    <submittedName>
        <fullName evidence="9">Chain-length determining protein</fullName>
    </submittedName>
</protein>
<reference evidence="9 10" key="1">
    <citation type="submission" date="2020-07" db="EMBL/GenBank/DDBJ databases">
        <authorList>
            <person name="Sun Q."/>
        </authorList>
    </citation>
    <scope>NUCLEOTIDE SEQUENCE [LARGE SCALE GENOMIC DNA]</scope>
    <source>
        <strain evidence="9 10">CGMCC 1.13654</strain>
    </source>
</reference>
<feature type="transmembrane region" description="Helical" evidence="7">
    <location>
        <begin position="453"/>
        <end position="473"/>
    </location>
</feature>
<evidence type="ECO:0000256" key="4">
    <source>
        <dbReference type="ARBA" id="ARBA00022989"/>
    </source>
</evidence>
<feature type="domain" description="Polysaccharide chain length determinant N-terminal" evidence="8">
    <location>
        <begin position="14"/>
        <end position="92"/>
    </location>
</feature>
<keyword evidence="5 7" id="KW-0472">Membrane</keyword>
<evidence type="ECO:0000256" key="7">
    <source>
        <dbReference type="SAM" id="Phobius"/>
    </source>
</evidence>
<gene>
    <name evidence="9" type="ORF">HZF05_17320</name>
</gene>
<keyword evidence="10" id="KW-1185">Reference proteome</keyword>
<dbReference type="AlphaFoldDB" id="A0A838L8R3"/>
<evidence type="ECO:0000256" key="3">
    <source>
        <dbReference type="ARBA" id="ARBA00022692"/>
    </source>
</evidence>
<comment type="subcellular location">
    <subcellularLocation>
        <location evidence="1">Cell membrane</location>
        <topology evidence="1">Multi-pass membrane protein</topology>
    </subcellularLocation>
</comment>
<keyword evidence="3 7" id="KW-0812">Transmembrane</keyword>
<feature type="transmembrane region" description="Helical" evidence="7">
    <location>
        <begin position="422"/>
        <end position="441"/>
    </location>
</feature>
<dbReference type="NCBIfam" id="TIGR03007">
    <property type="entry name" value="pepcterm_ChnLen"/>
    <property type="match status" value="1"/>
</dbReference>
<evidence type="ECO:0000256" key="5">
    <source>
        <dbReference type="ARBA" id="ARBA00023136"/>
    </source>
</evidence>
<proteinExistence type="predicted"/>
<dbReference type="Proteomes" id="UP000570166">
    <property type="component" value="Unassembled WGS sequence"/>
</dbReference>
<name>A0A838L8R3_9SPHN</name>
<dbReference type="EMBL" id="JACEIB010000026">
    <property type="protein sequence ID" value="MBA2935843.1"/>
    <property type="molecule type" value="Genomic_DNA"/>
</dbReference>
<dbReference type="PANTHER" id="PTHR32309">
    <property type="entry name" value="TYROSINE-PROTEIN KINASE"/>
    <property type="match status" value="1"/>
</dbReference>
<evidence type="ECO:0000256" key="2">
    <source>
        <dbReference type="ARBA" id="ARBA00022475"/>
    </source>
</evidence>
<evidence type="ECO:0000259" key="8">
    <source>
        <dbReference type="Pfam" id="PF02706"/>
    </source>
</evidence>
<keyword evidence="6" id="KW-0175">Coiled coil</keyword>
<evidence type="ECO:0000313" key="9">
    <source>
        <dbReference type="EMBL" id="MBA2935843.1"/>
    </source>
</evidence>
<feature type="coiled-coil region" evidence="6">
    <location>
        <begin position="174"/>
        <end position="243"/>
    </location>
</feature>
<evidence type="ECO:0000313" key="10">
    <source>
        <dbReference type="Proteomes" id="UP000570166"/>
    </source>
</evidence>
<comment type="caution">
    <text evidence="9">The sequence shown here is derived from an EMBL/GenBank/DDBJ whole genome shotgun (WGS) entry which is preliminary data.</text>
</comment>
<keyword evidence="4 7" id="KW-1133">Transmembrane helix</keyword>